<evidence type="ECO:0000313" key="1">
    <source>
        <dbReference type="EMBL" id="KAG5605673.1"/>
    </source>
</evidence>
<dbReference type="PANTHER" id="PTHR45786">
    <property type="entry name" value="DNA BINDING PROTEIN-LIKE"/>
    <property type="match status" value="1"/>
</dbReference>
<protein>
    <submittedName>
        <fullName evidence="1">Uncharacterized protein</fullName>
    </submittedName>
</protein>
<comment type="caution">
    <text evidence="1">The sequence shown here is derived from an EMBL/GenBank/DDBJ whole genome shotgun (WGS) entry which is preliminary data.</text>
</comment>
<keyword evidence="2" id="KW-1185">Reference proteome</keyword>
<dbReference type="EMBL" id="JACXVP010000005">
    <property type="protein sequence ID" value="KAG5605673.1"/>
    <property type="molecule type" value="Genomic_DNA"/>
</dbReference>
<dbReference type="PANTHER" id="PTHR45786:SF78">
    <property type="entry name" value="ATP-DEPENDENT DNA HELICASE"/>
    <property type="match status" value="1"/>
</dbReference>
<evidence type="ECO:0000313" key="2">
    <source>
        <dbReference type="Proteomes" id="UP000824120"/>
    </source>
</evidence>
<organism evidence="1 2">
    <name type="scientific">Solanum commersonii</name>
    <name type="common">Commerson's wild potato</name>
    <name type="synonym">Commerson's nightshade</name>
    <dbReference type="NCBI Taxonomy" id="4109"/>
    <lineage>
        <taxon>Eukaryota</taxon>
        <taxon>Viridiplantae</taxon>
        <taxon>Streptophyta</taxon>
        <taxon>Embryophyta</taxon>
        <taxon>Tracheophyta</taxon>
        <taxon>Spermatophyta</taxon>
        <taxon>Magnoliopsida</taxon>
        <taxon>eudicotyledons</taxon>
        <taxon>Gunneridae</taxon>
        <taxon>Pentapetalae</taxon>
        <taxon>asterids</taxon>
        <taxon>lamiids</taxon>
        <taxon>Solanales</taxon>
        <taxon>Solanaceae</taxon>
        <taxon>Solanoideae</taxon>
        <taxon>Solaneae</taxon>
        <taxon>Solanum</taxon>
    </lineage>
</organism>
<reference evidence="1 2" key="1">
    <citation type="submission" date="2020-09" db="EMBL/GenBank/DDBJ databases">
        <title>De no assembly of potato wild relative species, Solanum commersonii.</title>
        <authorList>
            <person name="Cho K."/>
        </authorList>
    </citation>
    <scope>NUCLEOTIDE SEQUENCE [LARGE SCALE GENOMIC DNA]</scope>
    <source>
        <strain evidence="1">LZ3.2</strain>
        <tissue evidence="1">Leaf</tissue>
    </source>
</reference>
<dbReference type="Proteomes" id="UP000824120">
    <property type="component" value="Chromosome 5"/>
</dbReference>
<gene>
    <name evidence="1" type="ORF">H5410_027165</name>
</gene>
<dbReference type="AlphaFoldDB" id="A0A9J5YYH3"/>
<proteinExistence type="predicted"/>
<accession>A0A9J5YYH3</accession>
<name>A0A9J5YYH3_SOLCO</name>
<sequence>MLNNQTNVIRNVLTDILDAVSCIDLAEKNAMFQQQQVRDQMLQSCPLQVTTPTIYPSFRCQTSALHPKQVDLARRNRGIYTFRVQGRMYHRIDNLYSSGNKAKNLQLYFYYQENELTNRMADLDQQLYNLPTSSEIAPIWVEENYNTISHAPHFQIYTHSNKTQIVNYYYGCYDALQYPLLFPHGQNGWHCGIN</sequence>
<dbReference type="OrthoDB" id="1718834at2759"/>